<evidence type="ECO:0000259" key="8">
    <source>
        <dbReference type="PROSITE" id="PS51705"/>
    </source>
</evidence>
<evidence type="ECO:0000256" key="1">
    <source>
        <dbReference type="ARBA" id="ARBA00022723"/>
    </source>
</evidence>
<keyword evidence="1" id="KW-0479">Metal-binding</keyword>
<evidence type="ECO:0000256" key="4">
    <source>
        <dbReference type="ARBA" id="ARBA00023134"/>
    </source>
</evidence>
<feature type="coiled-coil region" evidence="6">
    <location>
        <begin position="362"/>
        <end position="396"/>
    </location>
</feature>
<dbReference type="InterPro" id="IPR025121">
    <property type="entry name" value="GTPase_HflX_N"/>
</dbReference>
<dbReference type="Gene3D" id="3.40.50.300">
    <property type="entry name" value="P-loop containing nucleotide triphosphate hydrolases"/>
    <property type="match status" value="1"/>
</dbReference>
<evidence type="ECO:0000256" key="3">
    <source>
        <dbReference type="ARBA" id="ARBA00022842"/>
    </source>
</evidence>
<evidence type="ECO:0000313" key="10">
    <source>
        <dbReference type="Proteomes" id="UP000830835"/>
    </source>
</evidence>
<comment type="similarity">
    <text evidence="5">Belongs to the TRAFAC class OBG-HflX-like GTPase superfamily. HflX GTPase family.</text>
</comment>
<evidence type="ECO:0000256" key="6">
    <source>
        <dbReference type="SAM" id="Coils"/>
    </source>
</evidence>
<dbReference type="InterPro" id="IPR042108">
    <property type="entry name" value="GTPase_HflX_N_sf"/>
</dbReference>
<keyword evidence="4 5" id="KW-0342">GTP-binding</keyword>
<dbReference type="PANTHER" id="PTHR10229">
    <property type="entry name" value="GTP-BINDING PROTEIN HFLX"/>
    <property type="match status" value="1"/>
</dbReference>
<keyword evidence="5" id="KW-0963">Cytoplasm</keyword>
<comment type="caution">
    <text evidence="9">The sequence shown here is derived from an EMBL/GenBank/DDBJ whole genome shotgun (WGS) entry which is preliminary data.</text>
</comment>
<comment type="subcellular location">
    <subcellularLocation>
        <location evidence="5">Cytoplasm</location>
    </subcellularLocation>
    <text evidence="5">May associate with membranes.</text>
</comment>
<keyword evidence="3" id="KW-0460">Magnesium</keyword>
<evidence type="ECO:0000256" key="2">
    <source>
        <dbReference type="ARBA" id="ARBA00022741"/>
    </source>
</evidence>
<feature type="region of interest" description="Disordered" evidence="7">
    <location>
        <begin position="1"/>
        <end position="23"/>
    </location>
</feature>
<evidence type="ECO:0000256" key="5">
    <source>
        <dbReference type="HAMAP-Rule" id="MF_00900"/>
    </source>
</evidence>
<dbReference type="PANTHER" id="PTHR10229:SF0">
    <property type="entry name" value="GTP-BINDING PROTEIN 6-RELATED"/>
    <property type="match status" value="1"/>
</dbReference>
<dbReference type="InterPro" id="IPR032305">
    <property type="entry name" value="GTP-bd_M"/>
</dbReference>
<reference evidence="9" key="1">
    <citation type="submission" date="2021-02" db="EMBL/GenBank/DDBJ databases">
        <title>The CRISPR/cas machinery reduction and long-range gene transfer in the hot spring cyanobacterium Synechococcus.</title>
        <authorList>
            <person name="Dvorak P."/>
            <person name="Jahodarova E."/>
            <person name="Hasler P."/>
            <person name="Poulickova A."/>
        </authorList>
    </citation>
    <scope>NUCLEOTIDE SEQUENCE</scope>
    <source>
        <strain evidence="9">Rupite</strain>
    </source>
</reference>
<dbReference type="Pfam" id="PF16360">
    <property type="entry name" value="GTP-bdg_M"/>
    <property type="match status" value="1"/>
</dbReference>
<dbReference type="Pfam" id="PF01926">
    <property type="entry name" value="MMR_HSR1"/>
    <property type="match status" value="1"/>
</dbReference>
<comment type="function">
    <text evidence="5">GTPase that associates with the 50S ribosomal subunit and may have a role during protein synthesis or ribosome biogenesis.</text>
</comment>
<dbReference type="PRINTS" id="PR00326">
    <property type="entry name" value="GTP1OBG"/>
</dbReference>
<sequence length="587" mass="64986">MPRVSTASNQPSQRFANAHGKGLKPYQQKQLQRLYQLRLPPSSLVTVEFAQRLGSICQELDYQPISVYLNRRGQVIRVGVGSPFETQIPAWELPRQGAERLSGIRCITTQTGLEGPGQKALTAMALQRLDALITLSVSKSSGHLRRGGTATGFIERAYLAHLLPNGDSRWLVSDPLPLGLLAEQDLQELVEALEDQFRRQLTVRQVDLDQDRAILVGLQESGQSSEDLMDVLTELGRLVETAGGQVLQTLWQKREGPSSGTVIGSGKVQELALLVQDLGANLVVFDRELTPSQVRSLEAAVGVRVVDRSEVILDIFAQRARTRAGKLQVELAQLEYLLPRLAGRGRTMSRLGGGIGTRGPGETQLEMERRAIQRRISKLRQQVQELRNHRQRLRQRREGSQIPVVAIVGYTNAGKSTLLNTLTHSEVYAADQLFATLDPTTRRLNLPNHQAVLLTDTVGFLTELPEQLVDAFQATLEEVTEADALLHVVDLSHPNWEGQIAAVEKLLDEMPLATGPRQLVFNKIDRVDPEWLEDVRLLYPKALFVSSTTGENLDQLRHTLMNLALALGMKGGEDPDRCSSSLAGERN</sequence>
<dbReference type="EMBL" id="JAFIRA010000022">
    <property type="protein sequence ID" value="MCJ2543136.1"/>
    <property type="molecule type" value="Genomic_DNA"/>
</dbReference>
<organism evidence="9 10">
    <name type="scientific">Thermostichus vulcanus str. 'Rupite'</name>
    <dbReference type="NCBI Taxonomy" id="2813851"/>
    <lineage>
        <taxon>Bacteria</taxon>
        <taxon>Bacillati</taxon>
        <taxon>Cyanobacteriota</taxon>
        <taxon>Cyanophyceae</taxon>
        <taxon>Thermostichales</taxon>
        <taxon>Thermostichaceae</taxon>
        <taxon>Thermostichus</taxon>
    </lineage>
</organism>
<evidence type="ECO:0000256" key="7">
    <source>
        <dbReference type="SAM" id="MobiDB-lite"/>
    </source>
</evidence>
<protein>
    <recommendedName>
        <fullName evidence="5">GTPase HflX</fullName>
    </recommendedName>
    <alternativeName>
        <fullName evidence="5">GTP-binding protein HflX</fullName>
    </alternativeName>
</protein>
<dbReference type="Gene3D" id="6.10.250.2860">
    <property type="match status" value="1"/>
</dbReference>
<name>A0ABT0CBG9_THEVL</name>
<dbReference type="InterPro" id="IPR006073">
    <property type="entry name" value="GTP-bd"/>
</dbReference>
<keyword evidence="10" id="KW-1185">Reference proteome</keyword>
<gene>
    <name evidence="5 9" type="primary">hflX</name>
    <name evidence="9" type="ORF">JX360_09495</name>
</gene>
<dbReference type="RefSeq" id="WP_244350415.1">
    <property type="nucleotide sequence ID" value="NZ_JAFIRA010000022.1"/>
</dbReference>
<dbReference type="InterPro" id="IPR016496">
    <property type="entry name" value="GTPase_HflX"/>
</dbReference>
<proteinExistence type="inferred from homology"/>
<dbReference type="SUPFAM" id="SSF52540">
    <property type="entry name" value="P-loop containing nucleoside triphosphate hydrolases"/>
    <property type="match status" value="1"/>
</dbReference>
<dbReference type="Gene3D" id="3.40.50.11060">
    <property type="entry name" value="GTPase HflX, N-terminal domain"/>
    <property type="match status" value="1"/>
</dbReference>
<evidence type="ECO:0000313" key="9">
    <source>
        <dbReference type="EMBL" id="MCJ2543136.1"/>
    </source>
</evidence>
<comment type="subunit">
    <text evidence="5">Monomer. Associates with the 50S ribosomal subunit.</text>
</comment>
<keyword evidence="6" id="KW-0175">Coiled coil</keyword>
<dbReference type="CDD" id="cd01878">
    <property type="entry name" value="HflX"/>
    <property type="match status" value="1"/>
</dbReference>
<dbReference type="Pfam" id="PF13167">
    <property type="entry name" value="GTP-bdg_N"/>
    <property type="match status" value="1"/>
</dbReference>
<feature type="compositionally biased region" description="Polar residues" evidence="7">
    <location>
        <begin position="1"/>
        <end position="15"/>
    </location>
</feature>
<dbReference type="Proteomes" id="UP000830835">
    <property type="component" value="Unassembled WGS sequence"/>
</dbReference>
<dbReference type="PROSITE" id="PS51705">
    <property type="entry name" value="G_HFLX"/>
    <property type="match status" value="1"/>
</dbReference>
<accession>A0ABT0CBG9</accession>
<keyword evidence="2 5" id="KW-0547">Nucleotide-binding</keyword>
<feature type="domain" description="Hflx-type G" evidence="8">
    <location>
        <begin position="403"/>
        <end position="568"/>
    </location>
</feature>
<dbReference type="HAMAP" id="MF_00900">
    <property type="entry name" value="GTPase_HflX"/>
    <property type="match status" value="1"/>
</dbReference>
<dbReference type="InterPro" id="IPR030394">
    <property type="entry name" value="G_HFLX_dom"/>
</dbReference>
<dbReference type="NCBIfam" id="TIGR03156">
    <property type="entry name" value="GTP_HflX"/>
    <property type="match status" value="1"/>
</dbReference>
<dbReference type="InterPro" id="IPR027417">
    <property type="entry name" value="P-loop_NTPase"/>
</dbReference>